<keyword evidence="2" id="KW-1185">Reference proteome</keyword>
<dbReference type="GeneID" id="24140474"/>
<evidence type="ECO:0008006" key="3">
    <source>
        <dbReference type="Google" id="ProtNLM"/>
    </source>
</evidence>
<dbReference type="InterPro" id="IPR020835">
    <property type="entry name" value="Catalase_sf"/>
</dbReference>
<dbReference type="AlphaFoldDB" id="A0A067CY80"/>
<reference evidence="1 2" key="1">
    <citation type="journal article" date="2013" name="PLoS Genet.">
        <title>Distinctive expansion of potential virulence genes in the genome of the oomycete fish pathogen Saprolegnia parasitica.</title>
        <authorList>
            <person name="Jiang R.H."/>
            <person name="de Bruijn I."/>
            <person name="Haas B.J."/>
            <person name="Belmonte R."/>
            <person name="Lobach L."/>
            <person name="Christie J."/>
            <person name="van den Ackerveken G."/>
            <person name="Bottin A."/>
            <person name="Bulone V."/>
            <person name="Diaz-Moreno S.M."/>
            <person name="Dumas B."/>
            <person name="Fan L."/>
            <person name="Gaulin E."/>
            <person name="Govers F."/>
            <person name="Grenville-Briggs L.J."/>
            <person name="Horner N.R."/>
            <person name="Levin J.Z."/>
            <person name="Mammella M."/>
            <person name="Meijer H.J."/>
            <person name="Morris P."/>
            <person name="Nusbaum C."/>
            <person name="Oome S."/>
            <person name="Phillips A.J."/>
            <person name="van Rooyen D."/>
            <person name="Rzeszutek E."/>
            <person name="Saraiva M."/>
            <person name="Secombes C.J."/>
            <person name="Seidl M.F."/>
            <person name="Snel B."/>
            <person name="Stassen J.H."/>
            <person name="Sykes S."/>
            <person name="Tripathy S."/>
            <person name="van den Berg H."/>
            <person name="Vega-Arreguin J.C."/>
            <person name="Wawra S."/>
            <person name="Young S.K."/>
            <person name="Zeng Q."/>
            <person name="Dieguez-Uribeondo J."/>
            <person name="Russ C."/>
            <person name="Tyler B.M."/>
            <person name="van West P."/>
        </authorList>
    </citation>
    <scope>NUCLEOTIDE SEQUENCE [LARGE SCALE GENOMIC DNA]</scope>
    <source>
        <strain evidence="1 2">CBS 223.65</strain>
    </source>
</reference>
<dbReference type="PANTHER" id="PTHR36195">
    <property type="entry name" value="DOMAIN PROTEIN, PUTATIVE (AFU_ORTHOLOGUE AFUA_5G01990)-RELATED-RELATED"/>
    <property type="match status" value="1"/>
</dbReference>
<proteinExistence type="predicted"/>
<dbReference type="RefSeq" id="XP_012195225.1">
    <property type="nucleotide sequence ID" value="XM_012339835.1"/>
</dbReference>
<dbReference type="Proteomes" id="UP000030745">
    <property type="component" value="Unassembled WGS sequence"/>
</dbReference>
<dbReference type="Gene3D" id="2.40.180.10">
    <property type="entry name" value="Catalase core domain"/>
    <property type="match status" value="1"/>
</dbReference>
<evidence type="ECO:0000313" key="2">
    <source>
        <dbReference type="Proteomes" id="UP000030745"/>
    </source>
</evidence>
<organism evidence="1 2">
    <name type="scientific">Saprolegnia parasitica (strain CBS 223.65)</name>
    <dbReference type="NCBI Taxonomy" id="695850"/>
    <lineage>
        <taxon>Eukaryota</taxon>
        <taxon>Sar</taxon>
        <taxon>Stramenopiles</taxon>
        <taxon>Oomycota</taxon>
        <taxon>Saprolegniomycetes</taxon>
        <taxon>Saprolegniales</taxon>
        <taxon>Saprolegniaceae</taxon>
        <taxon>Saprolegnia</taxon>
    </lineage>
</organism>
<protein>
    <recommendedName>
        <fullName evidence="3">Catalase</fullName>
    </recommendedName>
</protein>
<gene>
    <name evidence="1" type="ORF">SPRG_19026</name>
</gene>
<name>A0A067CY80_SAPPC</name>
<dbReference type="OMA" id="LSFNPWH"/>
<dbReference type="PANTHER" id="PTHR36195:SF4">
    <property type="entry name" value="DOMAIN PROTEIN, PUTATIVE (AFU_ORTHOLOGUE AFUA_5G01990)-RELATED"/>
    <property type="match status" value="1"/>
</dbReference>
<dbReference type="STRING" id="695850.A0A067CY80"/>
<dbReference type="VEuPathDB" id="FungiDB:SPRG_19026"/>
<dbReference type="GO" id="GO:0020037">
    <property type="term" value="F:heme binding"/>
    <property type="evidence" value="ECO:0007669"/>
    <property type="project" value="InterPro"/>
</dbReference>
<dbReference type="OrthoDB" id="3358373at2759"/>
<dbReference type="EMBL" id="KK583191">
    <property type="protein sequence ID" value="KDO34180.1"/>
    <property type="molecule type" value="Genomic_DNA"/>
</dbReference>
<sequence>MHASEHVDASEARILASLVSHRRKGHAKTLALCEASFEVLPDLPDALRIGLFASPKTYSAYVRLSNASPLVQPDDVKDVRGLSIKLLHVPGEKIPESTEPRSQDFMLLSCPTLALGTAKLLRDSFRDSPTIFKTKMVVKGKWRRLKALSKPRIVPSSLLNMPFYSALPFAFGDAMAVKYVLRPTRTAPVPRVKPVLDDFLATQAQAQLHCEDVTFDFAIQVRRDTPEHPMPVEDASVRWSEVASPPVVVARLTLPRQSFRTAERAVLADKMVFDAAHALPAHRPIGSLHRAGIAMYQAERRTS</sequence>
<accession>A0A067CY80</accession>
<evidence type="ECO:0000313" key="1">
    <source>
        <dbReference type="EMBL" id="KDO34180.1"/>
    </source>
</evidence>
<dbReference type="SUPFAM" id="SSF56634">
    <property type="entry name" value="Heme-dependent catalase-like"/>
    <property type="match status" value="1"/>
</dbReference>
<dbReference type="KEGG" id="spar:SPRG_19026"/>